<evidence type="ECO:0000256" key="1">
    <source>
        <dbReference type="ARBA" id="ARBA00004141"/>
    </source>
</evidence>
<keyword evidence="3 6" id="KW-1133">Transmembrane helix</keyword>
<dbReference type="GO" id="GO:0005783">
    <property type="term" value="C:endoplasmic reticulum"/>
    <property type="evidence" value="ECO:0007669"/>
    <property type="project" value="TreeGrafter"/>
</dbReference>
<dbReference type="PROSITE" id="PS50922">
    <property type="entry name" value="TLC"/>
    <property type="match status" value="1"/>
</dbReference>
<evidence type="ECO:0000256" key="5">
    <source>
        <dbReference type="PROSITE-ProRule" id="PRU00205"/>
    </source>
</evidence>
<evidence type="ECO:0000259" key="7">
    <source>
        <dbReference type="PROSITE" id="PS50922"/>
    </source>
</evidence>
<evidence type="ECO:0000256" key="2">
    <source>
        <dbReference type="ARBA" id="ARBA00022692"/>
    </source>
</evidence>
<proteinExistence type="predicted"/>
<keyword evidence="2 5" id="KW-0812">Transmembrane</keyword>
<evidence type="ECO:0000256" key="6">
    <source>
        <dbReference type="SAM" id="Phobius"/>
    </source>
</evidence>
<feature type="transmembrane region" description="Helical" evidence="6">
    <location>
        <begin position="83"/>
        <end position="107"/>
    </location>
</feature>
<dbReference type="Pfam" id="PF03798">
    <property type="entry name" value="TRAM_LAG1_CLN8"/>
    <property type="match status" value="1"/>
</dbReference>
<reference evidence="8" key="2">
    <citation type="submission" date="2021-12" db="EMBL/GenBank/DDBJ databases">
        <title>Resequencing data analysis of finger millet.</title>
        <authorList>
            <person name="Hatakeyama M."/>
            <person name="Aluri S."/>
            <person name="Balachadran M.T."/>
            <person name="Sivarajan S.R."/>
            <person name="Poveda L."/>
            <person name="Shimizu-Inatsugi R."/>
            <person name="Schlapbach R."/>
            <person name="Sreeman S.M."/>
            <person name="Shimizu K.K."/>
        </authorList>
    </citation>
    <scope>NUCLEOTIDE SEQUENCE</scope>
</reference>
<dbReference type="InterPro" id="IPR006634">
    <property type="entry name" value="TLC-dom"/>
</dbReference>
<dbReference type="GO" id="GO:0016020">
    <property type="term" value="C:membrane"/>
    <property type="evidence" value="ECO:0007669"/>
    <property type="project" value="UniProtKB-SubCell"/>
</dbReference>
<keyword evidence="4 5" id="KW-0472">Membrane</keyword>
<comment type="subcellular location">
    <subcellularLocation>
        <location evidence="1">Membrane</location>
        <topology evidence="1">Multi-pass membrane protein</topology>
    </subcellularLocation>
</comment>
<evidence type="ECO:0000256" key="4">
    <source>
        <dbReference type="ARBA" id="ARBA00023136"/>
    </source>
</evidence>
<name>A0AAV5E4S2_ELECO</name>
<dbReference type="InterPro" id="IPR050846">
    <property type="entry name" value="TLCD"/>
</dbReference>
<dbReference type="PANTHER" id="PTHR13439">
    <property type="entry name" value="CT120 PROTEIN"/>
    <property type="match status" value="1"/>
</dbReference>
<protein>
    <recommendedName>
        <fullName evidence="7">TLC domain-containing protein</fullName>
    </recommendedName>
</protein>
<evidence type="ECO:0000256" key="3">
    <source>
        <dbReference type="ARBA" id="ARBA00022989"/>
    </source>
</evidence>
<feature type="domain" description="TLC" evidence="7">
    <location>
        <begin position="1"/>
        <end position="118"/>
    </location>
</feature>
<comment type="caution">
    <text evidence="8">The sequence shown here is derived from an EMBL/GenBank/DDBJ whole genome shotgun (WGS) entry which is preliminary data.</text>
</comment>
<feature type="transmembrane region" description="Helical" evidence="6">
    <location>
        <begin position="15"/>
        <end position="36"/>
    </location>
</feature>
<dbReference type="EMBL" id="BQKI01000073">
    <property type="protein sequence ID" value="GJN17356.1"/>
    <property type="molecule type" value="Genomic_DNA"/>
</dbReference>
<keyword evidence="9" id="KW-1185">Reference proteome</keyword>
<evidence type="ECO:0000313" key="8">
    <source>
        <dbReference type="EMBL" id="GJN17356.1"/>
    </source>
</evidence>
<dbReference type="GO" id="GO:0055088">
    <property type="term" value="P:lipid homeostasis"/>
    <property type="evidence" value="ECO:0007669"/>
    <property type="project" value="TreeGrafter"/>
</dbReference>
<sequence length="130" mass="14885">MYALGLALLSGKAHVYILMVLFTEVTTPCVNLRWYLDVAGQKNSNLYVYNGLALFAGWLIARILLFGYIFSHMYFHFDELKSVFTLGFYSVMAVPSAVAVMNVLWFWKICKGMVKTLSKRKKHNENGKTE</sequence>
<feature type="transmembrane region" description="Helical" evidence="6">
    <location>
        <begin position="48"/>
        <end position="71"/>
    </location>
</feature>
<reference evidence="8" key="1">
    <citation type="journal article" date="2018" name="DNA Res.">
        <title>Multiple hybrid de novo genome assembly of finger millet, an orphan allotetraploid crop.</title>
        <authorList>
            <person name="Hatakeyama M."/>
            <person name="Aluri S."/>
            <person name="Balachadran M.T."/>
            <person name="Sivarajan S.R."/>
            <person name="Patrignani A."/>
            <person name="Gruter S."/>
            <person name="Poveda L."/>
            <person name="Shimizu-Inatsugi R."/>
            <person name="Baeten J."/>
            <person name="Francoijs K.J."/>
            <person name="Nataraja K.N."/>
            <person name="Reddy Y.A.N."/>
            <person name="Phadnis S."/>
            <person name="Ravikumar R.L."/>
            <person name="Schlapbach R."/>
            <person name="Sreeman S.M."/>
            <person name="Shimizu K.K."/>
        </authorList>
    </citation>
    <scope>NUCLEOTIDE SEQUENCE</scope>
</reference>
<dbReference type="PANTHER" id="PTHR13439:SF0">
    <property type="entry name" value="TOPOISOMERASE I DAMAGE AFFECTED PROTEIN 4"/>
    <property type="match status" value="1"/>
</dbReference>
<dbReference type="AlphaFoldDB" id="A0AAV5E4S2"/>
<gene>
    <name evidence="8" type="primary">gb04415</name>
    <name evidence="8" type="ORF">PR202_gb04415</name>
</gene>
<dbReference type="Proteomes" id="UP001054889">
    <property type="component" value="Unassembled WGS sequence"/>
</dbReference>
<accession>A0AAV5E4S2</accession>
<evidence type="ECO:0000313" key="9">
    <source>
        <dbReference type="Proteomes" id="UP001054889"/>
    </source>
</evidence>
<organism evidence="8 9">
    <name type="scientific">Eleusine coracana subsp. coracana</name>
    <dbReference type="NCBI Taxonomy" id="191504"/>
    <lineage>
        <taxon>Eukaryota</taxon>
        <taxon>Viridiplantae</taxon>
        <taxon>Streptophyta</taxon>
        <taxon>Embryophyta</taxon>
        <taxon>Tracheophyta</taxon>
        <taxon>Spermatophyta</taxon>
        <taxon>Magnoliopsida</taxon>
        <taxon>Liliopsida</taxon>
        <taxon>Poales</taxon>
        <taxon>Poaceae</taxon>
        <taxon>PACMAD clade</taxon>
        <taxon>Chloridoideae</taxon>
        <taxon>Cynodonteae</taxon>
        <taxon>Eleusininae</taxon>
        <taxon>Eleusine</taxon>
    </lineage>
</organism>